<evidence type="ECO:0000256" key="4">
    <source>
        <dbReference type="SAM" id="MobiDB-lite"/>
    </source>
</evidence>
<reference evidence="6" key="2">
    <citation type="journal article" date="2022" name="Hortic Res">
        <title>The genome of Dioscorea zingiberensis sheds light on the biosynthesis, origin and evolution of the medicinally important diosgenin saponins.</title>
        <authorList>
            <person name="Li Y."/>
            <person name="Tan C."/>
            <person name="Li Z."/>
            <person name="Guo J."/>
            <person name="Li S."/>
            <person name="Chen X."/>
            <person name="Wang C."/>
            <person name="Dai X."/>
            <person name="Yang H."/>
            <person name="Song W."/>
            <person name="Hou L."/>
            <person name="Xu J."/>
            <person name="Tong Z."/>
            <person name="Xu A."/>
            <person name="Yuan X."/>
            <person name="Wang W."/>
            <person name="Yang Q."/>
            <person name="Chen L."/>
            <person name="Sun Z."/>
            <person name="Wang K."/>
            <person name="Pan B."/>
            <person name="Chen J."/>
            <person name="Bao Y."/>
            <person name="Liu F."/>
            <person name="Qi X."/>
            <person name="Gang D.R."/>
            <person name="Wen J."/>
            <person name="Li J."/>
        </authorList>
    </citation>
    <scope>NUCLEOTIDE SEQUENCE</scope>
    <source>
        <strain evidence="6">Dzin_1.0</strain>
    </source>
</reference>
<dbReference type="GO" id="GO:0004315">
    <property type="term" value="F:3-oxoacyl-[acyl-carrier-protein] synthase activity"/>
    <property type="evidence" value="ECO:0007669"/>
    <property type="project" value="UniProtKB-EC"/>
</dbReference>
<dbReference type="GO" id="GO:0005739">
    <property type="term" value="C:mitochondrion"/>
    <property type="evidence" value="ECO:0007669"/>
    <property type="project" value="TreeGrafter"/>
</dbReference>
<evidence type="ECO:0000256" key="3">
    <source>
        <dbReference type="SAM" id="Coils"/>
    </source>
</evidence>
<dbReference type="OrthoDB" id="5334845at2759"/>
<evidence type="ECO:0000259" key="5">
    <source>
        <dbReference type="Pfam" id="PF02801"/>
    </source>
</evidence>
<proteinExistence type="predicted"/>
<dbReference type="EC" id="2.3.1.41" evidence="1"/>
<dbReference type="AlphaFoldDB" id="A0A9D5BX08"/>
<dbReference type="SUPFAM" id="SSF53901">
    <property type="entry name" value="Thiolase-like"/>
    <property type="match status" value="1"/>
</dbReference>
<dbReference type="Proteomes" id="UP001085076">
    <property type="component" value="Miscellaneous, Linkage group lg10"/>
</dbReference>
<evidence type="ECO:0000313" key="6">
    <source>
        <dbReference type="EMBL" id="KAJ0962258.1"/>
    </source>
</evidence>
<feature type="domain" description="Beta-ketoacyl synthase C-terminal" evidence="5">
    <location>
        <begin position="116"/>
        <end position="191"/>
    </location>
</feature>
<dbReference type="PANTHER" id="PTHR11712:SF332">
    <property type="entry name" value="3-OXOACYL-[ACYL-CARRIER-PROTEIN] SYNTHASE II, CHLOROPLASTIC"/>
    <property type="match status" value="1"/>
</dbReference>
<dbReference type="InterPro" id="IPR016039">
    <property type="entry name" value="Thiolase-like"/>
</dbReference>
<evidence type="ECO:0000313" key="7">
    <source>
        <dbReference type="Proteomes" id="UP001085076"/>
    </source>
</evidence>
<dbReference type="GO" id="GO:0006633">
    <property type="term" value="P:fatty acid biosynthetic process"/>
    <property type="evidence" value="ECO:0007669"/>
    <property type="project" value="TreeGrafter"/>
</dbReference>
<feature type="region of interest" description="Disordered" evidence="4">
    <location>
        <begin position="374"/>
        <end position="413"/>
    </location>
</feature>
<organism evidence="6 7">
    <name type="scientific">Dioscorea zingiberensis</name>
    <dbReference type="NCBI Taxonomy" id="325984"/>
    <lineage>
        <taxon>Eukaryota</taxon>
        <taxon>Viridiplantae</taxon>
        <taxon>Streptophyta</taxon>
        <taxon>Embryophyta</taxon>
        <taxon>Tracheophyta</taxon>
        <taxon>Spermatophyta</taxon>
        <taxon>Magnoliopsida</taxon>
        <taxon>Liliopsida</taxon>
        <taxon>Dioscoreales</taxon>
        <taxon>Dioscoreaceae</taxon>
        <taxon>Dioscorea</taxon>
    </lineage>
</organism>
<keyword evidence="2" id="KW-0808">Transferase</keyword>
<comment type="caution">
    <text evidence="6">The sequence shown here is derived from an EMBL/GenBank/DDBJ whole genome shotgun (WGS) entry which is preliminary data.</text>
</comment>
<name>A0A9D5BX08_9LILI</name>
<protein>
    <recommendedName>
        <fullName evidence="1">beta-ketoacyl-[acyl-carrier-protein] synthase I</fullName>
        <ecNumber evidence="1">2.3.1.41</ecNumber>
    </recommendedName>
</protein>
<dbReference type="Pfam" id="PF02801">
    <property type="entry name" value="Ketoacyl-synt_C"/>
    <property type="match status" value="1"/>
</dbReference>
<dbReference type="InterPro" id="IPR014031">
    <property type="entry name" value="Ketoacyl_synth_C"/>
</dbReference>
<dbReference type="PANTHER" id="PTHR11712">
    <property type="entry name" value="POLYKETIDE SYNTHASE-RELATED"/>
    <property type="match status" value="1"/>
</dbReference>
<feature type="compositionally biased region" description="Polar residues" evidence="4">
    <location>
        <begin position="388"/>
        <end position="397"/>
    </location>
</feature>
<sequence length="413" mass="45484">MRSCTGNQLRNALSKLESDVASSRKRFAELKEQRDNVKKGREESDEREAALEELKSVESHHKKLAEELACYADNDPEAHESMNYLCHFDKRYVQCLQIAEVVSSMKDLIEFSQKHKTGPIGTGITLCIEKALSEAGVAREDVNYVNAHATSTPSGDLKEYQALIRFFSQNPELCVNSTKSMIGHLLGDAGSGSCCCDQGYNILPFHILSQTLMVYYRREPMDSEELPTTIDMGSCKSPDSYPLVMPKPFILSNLSLSQVQNKIEEMVAAGIDATALNDEAFNIEASMDRCILKLIASCCSSDKLRFDGILEERMLNKLKGTMPVSNSASIATARSNVSVSKTSPVPEFSKHQVVKPVSGEEKFSKAGGLELCKTPSKGNTVDGHHQIRSSPTVTPSAKVSPDHKRPSFPTIPR</sequence>
<dbReference type="EMBL" id="JAGGNH010000010">
    <property type="protein sequence ID" value="KAJ0962258.1"/>
    <property type="molecule type" value="Genomic_DNA"/>
</dbReference>
<accession>A0A9D5BX08</accession>
<keyword evidence="7" id="KW-1185">Reference proteome</keyword>
<feature type="coiled-coil region" evidence="3">
    <location>
        <begin position="13"/>
        <end position="67"/>
    </location>
</feature>
<reference evidence="6" key="1">
    <citation type="submission" date="2021-03" db="EMBL/GenBank/DDBJ databases">
        <authorList>
            <person name="Li Z."/>
            <person name="Yang C."/>
        </authorList>
    </citation>
    <scope>NUCLEOTIDE SEQUENCE</scope>
    <source>
        <strain evidence="6">Dzin_1.0</strain>
        <tissue evidence="6">Leaf</tissue>
    </source>
</reference>
<evidence type="ECO:0000256" key="2">
    <source>
        <dbReference type="ARBA" id="ARBA00022679"/>
    </source>
</evidence>
<gene>
    <name evidence="6" type="ORF">J5N97_030086</name>
</gene>
<evidence type="ECO:0000256" key="1">
    <source>
        <dbReference type="ARBA" id="ARBA00013191"/>
    </source>
</evidence>
<keyword evidence="3" id="KW-0175">Coiled coil</keyword>
<dbReference type="InterPro" id="IPR000794">
    <property type="entry name" value="Beta-ketoacyl_synthase"/>
</dbReference>
<dbReference type="Gene3D" id="3.40.47.10">
    <property type="match status" value="1"/>
</dbReference>